<dbReference type="InterPro" id="IPR006571">
    <property type="entry name" value="TLDc_dom"/>
</dbReference>
<dbReference type="GO" id="GO:0006357">
    <property type="term" value="P:regulation of transcription by RNA polymerase II"/>
    <property type="evidence" value="ECO:0007669"/>
    <property type="project" value="TreeGrafter"/>
</dbReference>
<keyword evidence="3" id="KW-1185">Reference proteome</keyword>
<dbReference type="Ensembl" id="ENSPMET00000012166.1">
    <property type="protein sequence ID" value="ENSPMEP00000002653.1"/>
    <property type="gene ID" value="ENSPMEG00000003735.1"/>
</dbReference>
<dbReference type="GO" id="GO:0005634">
    <property type="term" value="C:nucleus"/>
    <property type="evidence" value="ECO:0007669"/>
    <property type="project" value="TreeGrafter"/>
</dbReference>
<organism evidence="2 3">
    <name type="scientific">Poecilia mexicana</name>
    <dbReference type="NCBI Taxonomy" id="48701"/>
    <lineage>
        <taxon>Eukaryota</taxon>
        <taxon>Metazoa</taxon>
        <taxon>Chordata</taxon>
        <taxon>Craniata</taxon>
        <taxon>Vertebrata</taxon>
        <taxon>Euteleostomi</taxon>
        <taxon>Actinopterygii</taxon>
        <taxon>Neopterygii</taxon>
        <taxon>Teleostei</taxon>
        <taxon>Neoteleostei</taxon>
        <taxon>Acanthomorphata</taxon>
        <taxon>Ovalentaria</taxon>
        <taxon>Atherinomorphae</taxon>
        <taxon>Cyprinodontiformes</taxon>
        <taxon>Poeciliidae</taxon>
        <taxon>Poeciliinae</taxon>
        <taxon>Poecilia</taxon>
    </lineage>
</organism>
<dbReference type="PROSITE" id="PS51886">
    <property type="entry name" value="TLDC"/>
    <property type="match status" value="1"/>
</dbReference>
<dbReference type="Proteomes" id="UP000261480">
    <property type="component" value="Unplaced"/>
</dbReference>
<dbReference type="PANTHER" id="PTHR23354">
    <property type="entry name" value="NUCLEOLAR PROTEIN 7/ESTROGEN RECEPTOR COACTIVATOR-RELATED"/>
    <property type="match status" value="1"/>
</dbReference>
<sequence length="241" mass="27098">MTFQKQNERIQEQTQVRRKKRKEKEVTFIFSNLLHPSASPSQIITAVGSKRSLSLCSSVRPELESDEALEVLSCQELTGSPQLASHMPPKTQGYPWQLVHSTAIHGKSLQTLYRNTANLLLVKDMFKKVFGAFCSDPFRVSKYFYDAGETFLFSFGPDFQQYRWSGENSYFVSSSWESLQIGGGGIGSVPVWVSSWGGFALWLDADLYRGGSISCPTVHNAPLSTHEDFTVLDVEVWTVHN</sequence>
<protein>
    <recommendedName>
        <fullName evidence="1">TLDc domain-containing protein</fullName>
    </recommendedName>
</protein>
<reference evidence="2" key="2">
    <citation type="submission" date="2025-09" db="UniProtKB">
        <authorList>
            <consortium name="Ensembl"/>
        </authorList>
    </citation>
    <scope>IDENTIFICATION</scope>
</reference>
<dbReference type="Pfam" id="PF07534">
    <property type="entry name" value="TLD"/>
    <property type="match status" value="1"/>
</dbReference>
<dbReference type="AlphaFoldDB" id="A0A3B3WIP2"/>
<evidence type="ECO:0000259" key="1">
    <source>
        <dbReference type="PROSITE" id="PS51886"/>
    </source>
</evidence>
<dbReference type="GO" id="GO:0006979">
    <property type="term" value="P:response to oxidative stress"/>
    <property type="evidence" value="ECO:0007669"/>
    <property type="project" value="TreeGrafter"/>
</dbReference>
<reference evidence="2" key="1">
    <citation type="submission" date="2025-08" db="UniProtKB">
        <authorList>
            <consortium name="Ensembl"/>
        </authorList>
    </citation>
    <scope>IDENTIFICATION</scope>
</reference>
<evidence type="ECO:0000313" key="2">
    <source>
        <dbReference type="Ensembl" id="ENSPMEP00000002653.1"/>
    </source>
</evidence>
<dbReference type="SMART" id="SM00584">
    <property type="entry name" value="TLDc"/>
    <property type="match status" value="1"/>
</dbReference>
<feature type="domain" description="TLDc" evidence="1">
    <location>
        <begin position="76"/>
        <end position="240"/>
    </location>
</feature>
<evidence type="ECO:0000313" key="3">
    <source>
        <dbReference type="Proteomes" id="UP000261480"/>
    </source>
</evidence>
<dbReference type="PANTHER" id="PTHR23354:SF68">
    <property type="entry name" value="NUCLEAR RECEPTOR COACTIVATOR 7"/>
    <property type="match status" value="1"/>
</dbReference>
<proteinExistence type="predicted"/>
<name>A0A3B3WIP2_9TELE</name>
<accession>A0A3B3WIP2</accession>